<name>A0A5M6CZJ0_9BACT</name>
<keyword evidence="5" id="KW-1185">Reference proteome</keyword>
<dbReference type="AlphaFoldDB" id="A0A5M6CZJ0"/>
<dbReference type="InterPro" id="IPR011990">
    <property type="entry name" value="TPR-like_helical_dom_sf"/>
</dbReference>
<dbReference type="RefSeq" id="WP_150078210.1">
    <property type="nucleotide sequence ID" value="NZ_VWOX01000012.1"/>
</dbReference>
<sequence length="492" mass="55274">MLINRIERLIRYVLREPGWLHLAVGLPALLTAIVCVAVWTFSQSLTSWDLSKHYFRAAMHAHRQGDIESAERWLRKVTHLNANDPAARFRLAKIAMQKGETIRARRLLAELAPRDAIGFPPAHLFVASQLLKSAAAGSAQTESATRWHLSAALAKNPSDLHARHMLAEFELMHRSLQDAIAHYRVLEPRDPSVNLLLAQLHVAIGNRAQAELAAERGLRRFSKRIADDHTDVAAKIESARLYAFLEIYDEATRILNNAAAFQRIPPDDLNRLRHVLSDIYFQWNLALRHHGSETDPERLHLLKLAVKLTPEDHRLYQSLFEIKRSSQGLSEPVDEVFRSLLTQSAGNQPTGKSIVHLNLSIAAANEGDATQERRHLREALRADPKSSVAANNLAWNLATAQPPRLDEAMQWVDRAIELQPQRDDYRATRGRILALSGRKQEAIAELEPVSRRLPGRADISRVLAELYRDLGDESAAGEHTARAAAQSDFGRL</sequence>
<accession>A0A5M6CZJ0</accession>
<keyword evidence="3" id="KW-1133">Transmembrane helix</keyword>
<gene>
    <name evidence="4" type="ORF">FYK55_19815</name>
</gene>
<comment type="caution">
    <text evidence="4">The sequence shown here is derived from an EMBL/GenBank/DDBJ whole genome shotgun (WGS) entry which is preliminary data.</text>
</comment>
<organism evidence="4 5">
    <name type="scientific">Roseiconus nitratireducens</name>
    <dbReference type="NCBI Taxonomy" id="2605748"/>
    <lineage>
        <taxon>Bacteria</taxon>
        <taxon>Pseudomonadati</taxon>
        <taxon>Planctomycetota</taxon>
        <taxon>Planctomycetia</taxon>
        <taxon>Pirellulales</taxon>
        <taxon>Pirellulaceae</taxon>
        <taxon>Roseiconus</taxon>
    </lineage>
</organism>
<evidence type="ECO:0000313" key="5">
    <source>
        <dbReference type="Proteomes" id="UP000324479"/>
    </source>
</evidence>
<dbReference type="SUPFAM" id="SSF48452">
    <property type="entry name" value="TPR-like"/>
    <property type="match status" value="2"/>
</dbReference>
<evidence type="ECO:0000256" key="3">
    <source>
        <dbReference type="SAM" id="Phobius"/>
    </source>
</evidence>
<dbReference type="PANTHER" id="PTHR45586">
    <property type="entry name" value="TPR REPEAT-CONTAINING PROTEIN PA4667"/>
    <property type="match status" value="1"/>
</dbReference>
<evidence type="ECO:0000256" key="2">
    <source>
        <dbReference type="ARBA" id="ARBA00022803"/>
    </source>
</evidence>
<evidence type="ECO:0000256" key="1">
    <source>
        <dbReference type="ARBA" id="ARBA00022737"/>
    </source>
</evidence>
<reference evidence="4 5" key="1">
    <citation type="submission" date="2019-08" db="EMBL/GenBank/DDBJ databases">
        <authorList>
            <person name="Dhanesh K."/>
            <person name="Kumar G."/>
            <person name="Sasikala C."/>
            <person name="Venkata Ramana C."/>
        </authorList>
    </citation>
    <scope>NUCLEOTIDE SEQUENCE [LARGE SCALE GENOMIC DNA]</scope>
    <source>
        <strain evidence="4 5">JC645</strain>
    </source>
</reference>
<evidence type="ECO:0000313" key="4">
    <source>
        <dbReference type="EMBL" id="KAA5540644.1"/>
    </source>
</evidence>
<keyword evidence="3" id="KW-0812">Transmembrane</keyword>
<dbReference type="Proteomes" id="UP000324479">
    <property type="component" value="Unassembled WGS sequence"/>
</dbReference>
<dbReference type="EMBL" id="VWOX01000012">
    <property type="protein sequence ID" value="KAA5540644.1"/>
    <property type="molecule type" value="Genomic_DNA"/>
</dbReference>
<protein>
    <submittedName>
        <fullName evidence="4">Tetratricopeptide repeat protein</fullName>
    </submittedName>
</protein>
<dbReference type="InterPro" id="IPR051012">
    <property type="entry name" value="CellSynth/LPSAsmb/PSIAsmb"/>
</dbReference>
<keyword evidence="2" id="KW-0802">TPR repeat</keyword>
<dbReference type="Pfam" id="PF14559">
    <property type="entry name" value="TPR_19"/>
    <property type="match status" value="1"/>
</dbReference>
<proteinExistence type="predicted"/>
<dbReference type="Pfam" id="PF13432">
    <property type="entry name" value="TPR_16"/>
    <property type="match status" value="1"/>
</dbReference>
<feature type="transmembrane region" description="Helical" evidence="3">
    <location>
        <begin position="20"/>
        <end position="41"/>
    </location>
</feature>
<keyword evidence="1" id="KW-0677">Repeat</keyword>
<dbReference type="Gene3D" id="1.25.40.10">
    <property type="entry name" value="Tetratricopeptide repeat domain"/>
    <property type="match status" value="3"/>
</dbReference>
<keyword evidence="3" id="KW-0472">Membrane</keyword>
<dbReference type="PANTHER" id="PTHR45586:SF1">
    <property type="entry name" value="LIPOPOLYSACCHARIDE ASSEMBLY PROTEIN B"/>
    <property type="match status" value="1"/>
</dbReference>